<evidence type="ECO:0000313" key="5">
    <source>
        <dbReference type="Proteomes" id="UP000178606"/>
    </source>
</evidence>
<dbReference type="Pfam" id="PF07593">
    <property type="entry name" value="UnbV_ASPIC"/>
    <property type="match status" value="1"/>
</dbReference>
<organism evidence="4 5">
    <name type="scientific">Handelsmanbacteria sp. (strain RIFCSPLOWO2_12_FULL_64_10)</name>
    <dbReference type="NCBI Taxonomy" id="1817868"/>
    <lineage>
        <taxon>Bacteria</taxon>
        <taxon>Candidatus Handelsmaniibacteriota</taxon>
    </lineage>
</organism>
<dbReference type="PANTHER" id="PTHR16026:SF0">
    <property type="entry name" value="CARTILAGE ACIDIC PROTEIN 1"/>
    <property type="match status" value="1"/>
</dbReference>
<sequence length="640" mass="69238">MLLTGVAFGQGPQFVDVTRQVGVDFRYANGASGRKYAVEPFGAGLALFDYDGDGDLDVYFVNGGPLPGYGGEAIRPGALYRNEGKGERTSPSPVAGDRRLMPPPSPRAEREGDRGWVRSPSALFTDVTAQAGLTTPGYGMGCCVGDYDNDGHPDLYVTNFGADVLYRNNGDGTFADVTRQAGVAGGLWNTGCAFADVDGDGDLDLFVAGYVRFRFDDPRLTSGFYLIPYLPPSLRNKSLGELKVYPDPVNFDPLPDILYRNEGPGPDGVHRFADVTRQAGIVDDGGRSLGVVFLDYDDDGDQDLYVANDETRNTLYRNDRGKFSDVTLFSGVGYDENGRPQASMGVDAGDYDGDGRLDLITTNFQGEHTTLYHNDGGGFFSDVSFRAGVGAVTRPYVGWGVAFFDFDNDGDLDLLHVNGHLQSEIERIDPSTSHAQPTLLLRNDGGTFTDVAATSGLRSRWVGRGAAVGDYDEDGDLDVFIQTLDRTAVVLRNDGSTGLTTGGGNRNHWLRVKLEGGRRPHPPPFPPSLPSDSFRRRSLPREREGASRALSTGLGEGEVRLSNRSAIGARVRVTSGGLTQVREVKSGTSYLSQGDLRLHFGLGQNRRADLVEVRWPSGAVRRLRDVAADQTVTLQEEAEK</sequence>
<evidence type="ECO:0000256" key="2">
    <source>
        <dbReference type="SAM" id="MobiDB-lite"/>
    </source>
</evidence>
<protein>
    <recommendedName>
        <fullName evidence="3">ASPIC/UnbV domain-containing protein</fullName>
    </recommendedName>
</protein>
<dbReference type="InterPro" id="IPR027039">
    <property type="entry name" value="Crtac1"/>
</dbReference>
<accession>A0A1F6CLZ5</accession>
<dbReference type="AlphaFoldDB" id="A0A1F6CLZ5"/>
<feature type="domain" description="ASPIC/UnbV" evidence="3">
    <location>
        <begin position="566"/>
        <end position="633"/>
    </location>
</feature>
<dbReference type="InterPro" id="IPR028994">
    <property type="entry name" value="Integrin_alpha_N"/>
</dbReference>
<dbReference type="Proteomes" id="UP000178606">
    <property type="component" value="Unassembled WGS sequence"/>
</dbReference>
<name>A0A1F6CLZ5_HANXR</name>
<feature type="region of interest" description="Disordered" evidence="2">
    <location>
        <begin position="515"/>
        <end position="554"/>
    </location>
</feature>
<evidence type="ECO:0000259" key="3">
    <source>
        <dbReference type="Pfam" id="PF07593"/>
    </source>
</evidence>
<evidence type="ECO:0000313" key="4">
    <source>
        <dbReference type="EMBL" id="OGG50098.1"/>
    </source>
</evidence>
<dbReference type="Gene3D" id="2.130.10.130">
    <property type="entry name" value="Integrin alpha, N-terminal"/>
    <property type="match status" value="2"/>
</dbReference>
<keyword evidence="1" id="KW-0732">Signal</keyword>
<dbReference type="EMBL" id="MFKF01000214">
    <property type="protein sequence ID" value="OGG50098.1"/>
    <property type="molecule type" value="Genomic_DNA"/>
</dbReference>
<dbReference type="SUPFAM" id="SSF69318">
    <property type="entry name" value="Integrin alpha N-terminal domain"/>
    <property type="match status" value="1"/>
</dbReference>
<proteinExistence type="predicted"/>
<comment type="caution">
    <text evidence="4">The sequence shown here is derived from an EMBL/GenBank/DDBJ whole genome shotgun (WGS) entry which is preliminary data.</text>
</comment>
<evidence type="ECO:0000256" key="1">
    <source>
        <dbReference type="ARBA" id="ARBA00022729"/>
    </source>
</evidence>
<feature type="compositionally biased region" description="Basic and acidic residues" evidence="2">
    <location>
        <begin position="533"/>
        <end position="546"/>
    </location>
</feature>
<dbReference type="Pfam" id="PF13517">
    <property type="entry name" value="FG-GAP_3"/>
    <property type="match status" value="3"/>
</dbReference>
<gene>
    <name evidence="4" type="ORF">A3F84_02620</name>
</gene>
<dbReference type="InterPro" id="IPR011519">
    <property type="entry name" value="UnbV_ASPIC"/>
</dbReference>
<dbReference type="PANTHER" id="PTHR16026">
    <property type="entry name" value="CARTILAGE ACIDIC PROTEIN 1"/>
    <property type="match status" value="1"/>
</dbReference>
<reference evidence="4 5" key="1">
    <citation type="journal article" date="2016" name="Nat. Commun.">
        <title>Thousands of microbial genomes shed light on interconnected biogeochemical processes in an aquifer system.</title>
        <authorList>
            <person name="Anantharaman K."/>
            <person name="Brown C.T."/>
            <person name="Hug L.A."/>
            <person name="Sharon I."/>
            <person name="Castelle C.J."/>
            <person name="Probst A.J."/>
            <person name="Thomas B.C."/>
            <person name="Singh A."/>
            <person name="Wilkins M.J."/>
            <person name="Karaoz U."/>
            <person name="Brodie E.L."/>
            <person name="Williams K.H."/>
            <person name="Hubbard S.S."/>
            <person name="Banfield J.F."/>
        </authorList>
    </citation>
    <scope>NUCLEOTIDE SEQUENCE [LARGE SCALE GENOMIC DNA]</scope>
    <source>
        <strain evidence="5">RIFCSPLOWO2_12_FULL_64_10</strain>
    </source>
</reference>
<dbReference type="InterPro" id="IPR013517">
    <property type="entry name" value="FG-GAP"/>
</dbReference>
<feature type="region of interest" description="Disordered" evidence="2">
    <location>
        <begin position="80"/>
        <end position="113"/>
    </location>
</feature>